<reference evidence="2" key="1">
    <citation type="submission" date="2022-11" db="UniProtKB">
        <authorList>
            <consortium name="WormBaseParasite"/>
        </authorList>
    </citation>
    <scope>IDENTIFICATION</scope>
</reference>
<dbReference type="WBParaSite" id="PS1159_v2.g16962.t1">
    <property type="protein sequence ID" value="PS1159_v2.g16962.t1"/>
    <property type="gene ID" value="PS1159_v2.g16962"/>
</dbReference>
<organism evidence="1 2">
    <name type="scientific">Panagrolaimus sp. PS1159</name>
    <dbReference type="NCBI Taxonomy" id="55785"/>
    <lineage>
        <taxon>Eukaryota</taxon>
        <taxon>Metazoa</taxon>
        <taxon>Ecdysozoa</taxon>
        <taxon>Nematoda</taxon>
        <taxon>Chromadorea</taxon>
        <taxon>Rhabditida</taxon>
        <taxon>Tylenchina</taxon>
        <taxon>Panagrolaimomorpha</taxon>
        <taxon>Panagrolaimoidea</taxon>
        <taxon>Panagrolaimidae</taxon>
        <taxon>Panagrolaimus</taxon>
    </lineage>
</organism>
<name>A0AC35FFJ4_9BILA</name>
<accession>A0AC35FFJ4</accession>
<proteinExistence type="predicted"/>
<evidence type="ECO:0000313" key="2">
    <source>
        <dbReference type="WBParaSite" id="PS1159_v2.g16962.t1"/>
    </source>
</evidence>
<evidence type="ECO:0000313" key="1">
    <source>
        <dbReference type="Proteomes" id="UP000887580"/>
    </source>
</evidence>
<sequence length="137" mass="15067">MSVIPLTQIYITINFLDIPACGTYLSVYELLKKKFAGENEERKTLSPFATLAAGGFAGIARWLICIPADVIKSRLQTAPEGKYPGGMRDVIREILQHEGPPGFFRGFGPVLLRAFPANAASFLGLELTLSLFRQVHI</sequence>
<protein>
    <submittedName>
        <fullName evidence="2">Uncharacterized protein</fullName>
    </submittedName>
</protein>
<dbReference type="Proteomes" id="UP000887580">
    <property type="component" value="Unplaced"/>
</dbReference>